<keyword evidence="2" id="KW-1185">Reference proteome</keyword>
<comment type="caution">
    <text evidence="1">The sequence shown here is derived from an EMBL/GenBank/DDBJ whole genome shotgun (WGS) entry which is preliminary data.</text>
</comment>
<dbReference type="AlphaFoldDB" id="A0ABD2A5J0"/>
<gene>
    <name evidence="1" type="ORF">V1478_013560</name>
</gene>
<accession>A0ABD2A5J0</accession>
<evidence type="ECO:0000313" key="1">
    <source>
        <dbReference type="EMBL" id="KAL2715884.1"/>
    </source>
</evidence>
<organism evidence="1 2">
    <name type="scientific">Vespula squamosa</name>
    <name type="common">Southern yellow jacket</name>
    <name type="synonym">Wasp</name>
    <dbReference type="NCBI Taxonomy" id="30214"/>
    <lineage>
        <taxon>Eukaryota</taxon>
        <taxon>Metazoa</taxon>
        <taxon>Ecdysozoa</taxon>
        <taxon>Arthropoda</taxon>
        <taxon>Hexapoda</taxon>
        <taxon>Insecta</taxon>
        <taxon>Pterygota</taxon>
        <taxon>Neoptera</taxon>
        <taxon>Endopterygota</taxon>
        <taxon>Hymenoptera</taxon>
        <taxon>Apocrita</taxon>
        <taxon>Aculeata</taxon>
        <taxon>Vespoidea</taxon>
        <taxon>Vespidae</taxon>
        <taxon>Vespinae</taxon>
        <taxon>Vespula</taxon>
    </lineage>
</organism>
<sequence>MWRWFEDDRGGMQALLYRRSVGFGVPSSGTENAGALSSFQRHRILTQRERIFEGVLGKDPTPFFAVTLAVVTDVWCDRWEQDDPVARHFKEMIK</sequence>
<evidence type="ECO:0000313" key="2">
    <source>
        <dbReference type="Proteomes" id="UP001607302"/>
    </source>
</evidence>
<protein>
    <submittedName>
        <fullName evidence="1">Uncharacterized protein</fullName>
    </submittedName>
</protein>
<name>A0ABD2A5J0_VESSQ</name>
<proteinExistence type="predicted"/>
<dbReference type="EMBL" id="JAUDFV010000154">
    <property type="protein sequence ID" value="KAL2715884.1"/>
    <property type="molecule type" value="Genomic_DNA"/>
</dbReference>
<feature type="non-terminal residue" evidence="1">
    <location>
        <position position="94"/>
    </location>
</feature>
<dbReference type="Proteomes" id="UP001607302">
    <property type="component" value="Unassembled WGS sequence"/>
</dbReference>
<reference evidence="1 2" key="1">
    <citation type="journal article" date="2024" name="Ann. Entomol. Soc. Am.">
        <title>Genomic analyses of the southern and eastern yellowjacket wasps (Hymenoptera: Vespidae) reveal evolutionary signatures of social life.</title>
        <authorList>
            <person name="Catto M.A."/>
            <person name="Caine P.B."/>
            <person name="Orr S.E."/>
            <person name="Hunt B.G."/>
            <person name="Goodisman M.A.D."/>
        </authorList>
    </citation>
    <scope>NUCLEOTIDE SEQUENCE [LARGE SCALE GENOMIC DNA]</scope>
    <source>
        <strain evidence="1">233</strain>
        <tissue evidence="1">Head and thorax</tissue>
    </source>
</reference>